<protein>
    <recommendedName>
        <fullName evidence="4">DUF5067 domain-containing protein</fullName>
    </recommendedName>
</protein>
<accession>A0A229VXU2</accession>
<keyword evidence="3" id="KW-1185">Reference proteome</keyword>
<organism evidence="2 3">
    <name type="scientific">Bifidobacterium vansinderenii</name>
    <dbReference type="NCBI Taxonomy" id="1984871"/>
    <lineage>
        <taxon>Bacteria</taxon>
        <taxon>Bacillati</taxon>
        <taxon>Actinomycetota</taxon>
        <taxon>Actinomycetes</taxon>
        <taxon>Bifidobacteriales</taxon>
        <taxon>Bifidobacteriaceae</taxon>
        <taxon>Bifidobacterium</taxon>
    </lineage>
</organism>
<proteinExistence type="predicted"/>
<comment type="caution">
    <text evidence="2">The sequence shown here is derived from an EMBL/GenBank/DDBJ whole genome shotgun (WGS) entry which is preliminary data.</text>
</comment>
<name>A0A229VXU2_9BIFI</name>
<gene>
    <name evidence="2" type="ORF">Tam10B_1311</name>
</gene>
<sequence length="217" mass="23086">MGMAGPKADGRNSEAQTVPVADRAARLRRRARVLRGLTVVLAVLLVILLAVSVATRGTDAGHGTRSGTVTVTAPAVSAKQDGKGNALDCTKASTDEAYAESQHEPRLLTVIRCSWRNTGDRDALFSDVMSVEAVSSDGTTVTTGYRHDSGKEELRGNDPVLAAGQTTDDARLVLTGNPALHWNRQAVIHITITDNAGAQYRYDYRPATDTITDVTGK</sequence>
<evidence type="ECO:0000313" key="2">
    <source>
        <dbReference type="EMBL" id="OXN00441.1"/>
    </source>
</evidence>
<evidence type="ECO:0008006" key="4">
    <source>
        <dbReference type="Google" id="ProtNLM"/>
    </source>
</evidence>
<reference evidence="2 3" key="1">
    <citation type="submission" date="2017-05" db="EMBL/GenBank/DDBJ databases">
        <title>Bifidobacterium vansinderenii sp. nov.</title>
        <authorList>
            <person name="Lugli G.A."/>
            <person name="Duranti S."/>
            <person name="Mangifesta M."/>
        </authorList>
    </citation>
    <scope>NUCLEOTIDE SEQUENCE [LARGE SCALE GENOMIC DNA]</scope>
    <source>
        <strain evidence="2 3">Tam10B</strain>
    </source>
</reference>
<dbReference type="AlphaFoldDB" id="A0A229VXU2"/>
<dbReference type="Proteomes" id="UP000215433">
    <property type="component" value="Unassembled WGS sequence"/>
</dbReference>
<keyword evidence="1" id="KW-0812">Transmembrane</keyword>
<dbReference type="EMBL" id="NEWD01000016">
    <property type="protein sequence ID" value="OXN00441.1"/>
    <property type="molecule type" value="Genomic_DNA"/>
</dbReference>
<feature type="transmembrane region" description="Helical" evidence="1">
    <location>
        <begin position="33"/>
        <end position="54"/>
    </location>
</feature>
<keyword evidence="1" id="KW-1133">Transmembrane helix</keyword>
<keyword evidence="1" id="KW-0472">Membrane</keyword>
<evidence type="ECO:0000256" key="1">
    <source>
        <dbReference type="SAM" id="Phobius"/>
    </source>
</evidence>
<evidence type="ECO:0000313" key="3">
    <source>
        <dbReference type="Proteomes" id="UP000215433"/>
    </source>
</evidence>